<evidence type="ECO:0000256" key="5">
    <source>
        <dbReference type="SAM" id="MobiDB-lite"/>
    </source>
</evidence>
<feature type="region of interest" description="Disordered" evidence="5">
    <location>
        <begin position="1"/>
        <end position="82"/>
    </location>
</feature>
<dbReference type="InterPro" id="IPR024079">
    <property type="entry name" value="MetalloPept_cat_dom_sf"/>
</dbReference>
<comment type="caution">
    <text evidence="8">The sequence shown here is derived from an EMBL/GenBank/DDBJ whole genome shotgun (WGS) entry which is preliminary data.</text>
</comment>
<evidence type="ECO:0000313" key="8">
    <source>
        <dbReference type="EMBL" id="GLC62496.1"/>
    </source>
</evidence>
<evidence type="ECO:0000256" key="6">
    <source>
        <dbReference type="SAM" id="Phobius"/>
    </source>
</evidence>
<feature type="compositionally biased region" description="Polar residues" evidence="5">
    <location>
        <begin position="166"/>
        <end position="175"/>
    </location>
</feature>
<dbReference type="EMBL" id="BRXU01000066">
    <property type="protein sequence ID" value="GLC62496.1"/>
    <property type="molecule type" value="Genomic_DNA"/>
</dbReference>
<feature type="domain" description="Peptidase M10 metallopeptidase" evidence="7">
    <location>
        <begin position="349"/>
        <end position="401"/>
    </location>
</feature>
<gene>
    <name evidence="8" type="primary">PLESTB003621</name>
    <name evidence="8" type="ORF">PLESTB_001906100</name>
</gene>
<evidence type="ECO:0000313" key="9">
    <source>
        <dbReference type="Proteomes" id="UP001165080"/>
    </source>
</evidence>
<keyword evidence="6" id="KW-0812">Transmembrane</keyword>
<keyword evidence="1" id="KW-0645">Protease</keyword>
<reference evidence="8 9" key="1">
    <citation type="journal article" date="2023" name="Commun. Biol.">
        <title>Reorganization of the ancestral sex-determining regions during the evolution of trioecy in Pleodorina starrii.</title>
        <authorList>
            <person name="Takahashi K."/>
            <person name="Suzuki S."/>
            <person name="Kawai-Toyooka H."/>
            <person name="Yamamoto K."/>
            <person name="Hamaji T."/>
            <person name="Ootsuki R."/>
            <person name="Yamaguchi H."/>
            <person name="Kawachi M."/>
            <person name="Higashiyama T."/>
            <person name="Nozaki H."/>
        </authorList>
    </citation>
    <scope>NUCLEOTIDE SEQUENCE [LARGE SCALE GENOMIC DNA]</scope>
    <source>
        <strain evidence="8 9">NIES-4479</strain>
    </source>
</reference>
<dbReference type="AlphaFoldDB" id="A0A9W6C3Z2"/>
<organism evidence="8 9">
    <name type="scientific">Pleodorina starrii</name>
    <dbReference type="NCBI Taxonomy" id="330485"/>
    <lineage>
        <taxon>Eukaryota</taxon>
        <taxon>Viridiplantae</taxon>
        <taxon>Chlorophyta</taxon>
        <taxon>core chlorophytes</taxon>
        <taxon>Chlorophyceae</taxon>
        <taxon>CS clade</taxon>
        <taxon>Chlamydomonadales</taxon>
        <taxon>Volvocaceae</taxon>
        <taxon>Pleodorina</taxon>
    </lineage>
</organism>
<feature type="transmembrane region" description="Helical" evidence="6">
    <location>
        <begin position="88"/>
        <end position="110"/>
    </location>
</feature>
<dbReference type="InterPro" id="IPR001818">
    <property type="entry name" value="Pept_M10_metallopeptidase"/>
</dbReference>
<keyword evidence="6" id="KW-1133">Transmembrane helix</keyword>
<dbReference type="Gene3D" id="3.40.390.10">
    <property type="entry name" value="Collagenase (Catalytic Domain)"/>
    <property type="match status" value="1"/>
</dbReference>
<evidence type="ECO:0000256" key="3">
    <source>
        <dbReference type="ARBA" id="ARBA00022801"/>
    </source>
</evidence>
<sequence length="410" mass="43204">MTETPPMTPHRGLPDPLPPLPKSPSGRTPQWVIDEALSRQNGSAAAGQHRRRRRADRTMNRETPVSGWRRWEPPVSDRSPRRTSWGMTLLVLTLVVGVPAIGGYLVLPYLQERLVSASSTSALPSPPPQDPGPASGPAEQAASEPPVDITTVHPVPEGDVIVGSADLNTPGSSTDGRIPVPADSDNAYGPPAGVDSAAHPLGTPPVVPDTGGYSLLATQSPGDQAVAYDPCRPIRYVVRPDGAPAGGQQLLEQAIAEISTATGLQFLDDGPTTEAPRQDREPYQPERYGERWAPVLITWSTPTEYPDLAGEVAGQGGSTSLQVGNSPHAYVTGLMTLDAPDLQETLQHPAGAEIVRAVIMHELGHVLGLGHVEIPTHLMHGMSTEHNTALTAGDRAGLAKLGAGQCVPQL</sequence>
<proteinExistence type="predicted"/>
<keyword evidence="2" id="KW-0479">Metal-binding</keyword>
<dbReference type="GO" id="GO:0006508">
    <property type="term" value="P:proteolysis"/>
    <property type="evidence" value="ECO:0007669"/>
    <property type="project" value="UniProtKB-KW"/>
</dbReference>
<dbReference type="Pfam" id="PF00413">
    <property type="entry name" value="Peptidase_M10"/>
    <property type="match status" value="1"/>
</dbReference>
<keyword evidence="4" id="KW-0862">Zinc</keyword>
<keyword evidence="6" id="KW-0472">Membrane</keyword>
<evidence type="ECO:0000256" key="2">
    <source>
        <dbReference type="ARBA" id="ARBA00022723"/>
    </source>
</evidence>
<accession>A0A9W6C3Z2</accession>
<protein>
    <recommendedName>
        <fullName evidence="7">Peptidase M10 metallopeptidase domain-containing protein</fullName>
    </recommendedName>
</protein>
<keyword evidence="9" id="KW-1185">Reference proteome</keyword>
<evidence type="ECO:0000256" key="4">
    <source>
        <dbReference type="ARBA" id="ARBA00022833"/>
    </source>
</evidence>
<evidence type="ECO:0000259" key="7">
    <source>
        <dbReference type="Pfam" id="PF00413"/>
    </source>
</evidence>
<dbReference type="GO" id="GO:0031012">
    <property type="term" value="C:extracellular matrix"/>
    <property type="evidence" value="ECO:0007669"/>
    <property type="project" value="InterPro"/>
</dbReference>
<keyword evidence="3" id="KW-0378">Hydrolase</keyword>
<dbReference type="SUPFAM" id="SSF55486">
    <property type="entry name" value="Metalloproteases ('zincins'), catalytic domain"/>
    <property type="match status" value="1"/>
</dbReference>
<dbReference type="GO" id="GO:0004222">
    <property type="term" value="F:metalloendopeptidase activity"/>
    <property type="evidence" value="ECO:0007669"/>
    <property type="project" value="InterPro"/>
</dbReference>
<dbReference type="GO" id="GO:0008270">
    <property type="term" value="F:zinc ion binding"/>
    <property type="evidence" value="ECO:0007669"/>
    <property type="project" value="InterPro"/>
</dbReference>
<dbReference type="Proteomes" id="UP001165080">
    <property type="component" value="Unassembled WGS sequence"/>
</dbReference>
<feature type="region of interest" description="Disordered" evidence="5">
    <location>
        <begin position="119"/>
        <end position="183"/>
    </location>
</feature>
<evidence type="ECO:0000256" key="1">
    <source>
        <dbReference type="ARBA" id="ARBA00022670"/>
    </source>
</evidence>
<name>A0A9W6C3Z2_9CHLO</name>